<name>A0A1G6Z8R3_9FLAO</name>
<dbReference type="EMBL" id="FNAS01000002">
    <property type="protein sequence ID" value="SDD99028.1"/>
    <property type="molecule type" value="Genomic_DNA"/>
</dbReference>
<reference evidence="2 3" key="1">
    <citation type="submission" date="2016-10" db="EMBL/GenBank/DDBJ databases">
        <authorList>
            <person name="de Groot N.N."/>
        </authorList>
    </citation>
    <scope>NUCLEOTIDE SEQUENCE [LARGE SCALE GENOMIC DNA]</scope>
    <source>
        <strain evidence="2 3">DSM 24015</strain>
    </source>
</reference>
<dbReference type="RefSeq" id="WP_092735754.1">
    <property type="nucleotide sequence ID" value="NZ_FNAS01000002.1"/>
</dbReference>
<evidence type="ECO:0000313" key="2">
    <source>
        <dbReference type="EMBL" id="SDD99028.1"/>
    </source>
</evidence>
<evidence type="ECO:0000256" key="1">
    <source>
        <dbReference type="SAM" id="SignalP"/>
    </source>
</evidence>
<dbReference type="Pfam" id="PF19515">
    <property type="entry name" value="DUF6048"/>
    <property type="match status" value="1"/>
</dbReference>
<keyword evidence="1" id="KW-0732">Signal</keyword>
<proteinExistence type="predicted"/>
<feature type="chain" id="PRO_5011643453" description="Outer membrane protein beta-barrel domain-containing protein" evidence="1">
    <location>
        <begin position="21"/>
        <end position="224"/>
    </location>
</feature>
<evidence type="ECO:0008006" key="4">
    <source>
        <dbReference type="Google" id="ProtNLM"/>
    </source>
</evidence>
<dbReference type="OrthoDB" id="1431221at2"/>
<dbReference type="InterPro" id="IPR046111">
    <property type="entry name" value="DUF6048"/>
</dbReference>
<evidence type="ECO:0000313" key="3">
    <source>
        <dbReference type="Proteomes" id="UP000198517"/>
    </source>
</evidence>
<sequence>MKHTRIYILFFSIAMSLAFAQSQLPKDKDTIVKKNNWRYTPNFLVGFNILEAGLSFGSEQKFQGYISSEIKENTNLIAEGGYAKNNYKKNSYDASAKGIFLKLGAFYMLSTDSENKKNGFYVGGKIGGSSYTQEYFSLPVKGAEGQVFGVAFPASRQSSYWVEAMIGGRVQLFKSDFFIDVNVQPRYLIYTTKQDKIFPMIVPGFGKSSTKFGFGYSWNLSYYF</sequence>
<dbReference type="STRING" id="1071918.SAMN05421544_1025"/>
<feature type="signal peptide" evidence="1">
    <location>
        <begin position="1"/>
        <end position="20"/>
    </location>
</feature>
<protein>
    <recommendedName>
        <fullName evidence="4">Outer membrane protein beta-barrel domain-containing protein</fullName>
    </recommendedName>
</protein>
<organism evidence="2 3">
    <name type="scientific">Riemerella columbipharyngis</name>
    <dbReference type="NCBI Taxonomy" id="1071918"/>
    <lineage>
        <taxon>Bacteria</taxon>
        <taxon>Pseudomonadati</taxon>
        <taxon>Bacteroidota</taxon>
        <taxon>Flavobacteriia</taxon>
        <taxon>Flavobacteriales</taxon>
        <taxon>Weeksellaceae</taxon>
        <taxon>Riemerella</taxon>
    </lineage>
</organism>
<keyword evidence="3" id="KW-1185">Reference proteome</keyword>
<dbReference type="Proteomes" id="UP000198517">
    <property type="component" value="Unassembled WGS sequence"/>
</dbReference>
<gene>
    <name evidence="2" type="ORF">SAMN05421544_1025</name>
</gene>
<dbReference type="AlphaFoldDB" id="A0A1G6Z8R3"/>
<accession>A0A1G6Z8R3</accession>